<organism evidence="2 3">
    <name type="scientific">Ditylenchus destructor</name>
    <dbReference type="NCBI Taxonomy" id="166010"/>
    <lineage>
        <taxon>Eukaryota</taxon>
        <taxon>Metazoa</taxon>
        <taxon>Ecdysozoa</taxon>
        <taxon>Nematoda</taxon>
        <taxon>Chromadorea</taxon>
        <taxon>Rhabditida</taxon>
        <taxon>Tylenchina</taxon>
        <taxon>Tylenchomorpha</taxon>
        <taxon>Sphaerularioidea</taxon>
        <taxon>Anguinidae</taxon>
        <taxon>Anguininae</taxon>
        <taxon>Ditylenchus</taxon>
    </lineage>
</organism>
<proteinExistence type="predicted"/>
<dbReference type="Proteomes" id="UP001201812">
    <property type="component" value="Unassembled WGS sequence"/>
</dbReference>
<sequence>MKVPYTPVTRTICVSKIIILIACSLIAGYYAWRFSDDMLKIYELIKLSNQFSSTDIGSAEILKSKDGRIYSASQSQRISEKITESDLCKGELMRYTIFDSLNTEYGTVLQKAAKKFDCENGKYLEKFNLLDKHKIGDIKAEFPKIFVIAGNIDFFPSVRAVIASIQSFFFKDKFQSSFRIIFYDLGGISEDNAKKMELKRVCDLEYRVFDWKQLPENVHNLKIFAWKIIILAEMFKQFNSFIYLDSSVEFLESSLRSPQFTWKEANWQPDDRFQIYTRLYGEGKISAVSFTHETEHGIKFATHPGMYSYIPIEPAYDLMNDIEMHEANFIIVHKSEMTRQWLKWSVLCAVTRDCIEPPGAQLFCDQENKVPPGSCHRQDQSVLNILLNNLEMTMLRQGSRIVTHQSPYNHPSRYYYGHVLRRRQSTTKQLLQCPRRENSHRI</sequence>
<dbReference type="PANTHER" id="PTHR31389">
    <property type="entry name" value="LD39211P"/>
    <property type="match status" value="1"/>
</dbReference>
<name>A0AAD4N2P1_9BILA</name>
<gene>
    <name evidence="2" type="ORF">DdX_11317</name>
</gene>
<dbReference type="InterPro" id="IPR012444">
    <property type="entry name" value="DUF1647"/>
</dbReference>
<keyword evidence="1" id="KW-1133">Transmembrane helix</keyword>
<dbReference type="EMBL" id="JAKKPZ010000030">
    <property type="protein sequence ID" value="KAI1709529.1"/>
    <property type="molecule type" value="Genomic_DNA"/>
</dbReference>
<keyword evidence="3" id="KW-1185">Reference proteome</keyword>
<reference evidence="2" key="1">
    <citation type="submission" date="2022-01" db="EMBL/GenBank/DDBJ databases">
        <title>Genome Sequence Resource for Two Populations of Ditylenchus destructor, the Migratory Endoparasitic Phytonematode.</title>
        <authorList>
            <person name="Zhang H."/>
            <person name="Lin R."/>
            <person name="Xie B."/>
        </authorList>
    </citation>
    <scope>NUCLEOTIDE SEQUENCE</scope>
    <source>
        <strain evidence="2">BazhouSP</strain>
    </source>
</reference>
<evidence type="ECO:0000313" key="3">
    <source>
        <dbReference type="Proteomes" id="UP001201812"/>
    </source>
</evidence>
<evidence type="ECO:0000313" key="2">
    <source>
        <dbReference type="EMBL" id="KAI1709529.1"/>
    </source>
</evidence>
<evidence type="ECO:0000256" key="1">
    <source>
        <dbReference type="SAM" id="Phobius"/>
    </source>
</evidence>
<protein>
    <submittedName>
        <fullName evidence="2">Uncharacterized protein</fullName>
    </submittedName>
</protein>
<feature type="transmembrane region" description="Helical" evidence="1">
    <location>
        <begin position="12"/>
        <end position="32"/>
    </location>
</feature>
<keyword evidence="1" id="KW-0472">Membrane</keyword>
<dbReference type="AlphaFoldDB" id="A0AAD4N2P1"/>
<dbReference type="PANTHER" id="PTHR31389:SF4">
    <property type="entry name" value="LD39211P"/>
    <property type="match status" value="1"/>
</dbReference>
<keyword evidence="1" id="KW-0812">Transmembrane</keyword>
<comment type="caution">
    <text evidence="2">The sequence shown here is derived from an EMBL/GenBank/DDBJ whole genome shotgun (WGS) entry which is preliminary data.</text>
</comment>
<dbReference type="Pfam" id="PF07801">
    <property type="entry name" value="DUF1647"/>
    <property type="match status" value="1"/>
</dbReference>
<accession>A0AAD4N2P1</accession>